<reference evidence="4" key="1">
    <citation type="journal article" date="2019" name="Int. J. Syst. Evol. Microbiol.">
        <title>The Global Catalogue of Microorganisms (GCM) 10K type strain sequencing project: providing services to taxonomists for standard genome sequencing and annotation.</title>
        <authorList>
            <consortium name="The Broad Institute Genomics Platform"/>
            <consortium name="The Broad Institute Genome Sequencing Center for Infectious Disease"/>
            <person name="Wu L."/>
            <person name="Ma J."/>
        </authorList>
    </citation>
    <scope>NUCLEOTIDE SEQUENCE [LARGE SCALE GENOMIC DNA]</scope>
    <source>
        <strain evidence="4">CCUG 55074</strain>
    </source>
</reference>
<dbReference type="InterPro" id="IPR006076">
    <property type="entry name" value="FAD-dep_OxRdtase"/>
</dbReference>
<evidence type="ECO:0000313" key="3">
    <source>
        <dbReference type="EMBL" id="MFD1192767.1"/>
    </source>
</evidence>
<evidence type="ECO:0000256" key="1">
    <source>
        <dbReference type="ARBA" id="ARBA00023002"/>
    </source>
</evidence>
<keyword evidence="1" id="KW-0560">Oxidoreductase</keyword>
<dbReference type="InterPro" id="IPR036188">
    <property type="entry name" value="FAD/NAD-bd_sf"/>
</dbReference>
<dbReference type="Gene3D" id="3.50.50.60">
    <property type="entry name" value="FAD/NAD(P)-binding domain"/>
    <property type="match status" value="1"/>
</dbReference>
<evidence type="ECO:0000313" key="4">
    <source>
        <dbReference type="Proteomes" id="UP001597216"/>
    </source>
</evidence>
<feature type="domain" description="FAD dependent oxidoreductase" evidence="2">
    <location>
        <begin position="4"/>
        <end position="41"/>
    </location>
</feature>
<dbReference type="PRINTS" id="PR00420">
    <property type="entry name" value="RNGMNOXGNASE"/>
</dbReference>
<proteinExistence type="predicted"/>
<dbReference type="EMBL" id="JBHTLQ010000078">
    <property type="protein sequence ID" value="MFD1192767.1"/>
    <property type="molecule type" value="Genomic_DNA"/>
</dbReference>
<sequence length="498" mass="55413">MSERVLVIGAGMAGLCTALALAPTGREVVLLERDPSPPPGDADEAFRDWNRRGVGHLRHSHAFLARLRSLIRDEHRPLLDDLLASGCREITFAEMLTDLHKPRYQPKPIDADMVVLTSRRTTLELIMRRYVERLPGVSIRPETFVRELVVETPADRPLAVTGVRLEDGEVLSADLVVDAAGRTSGACEQLRALGAPIAEVSESAGILYFTRHYRLRPGQAEPPRGKNPASGDMGYMKFGVFPADNGCFSITICVPEIEFEMRKAILDPEVFDRLCREIPGLVPWLEPERTEGVSKVFGMGDLHSRWRDLVTDGKPAVTGFFALGDGLVRTNPLYGRGCSFAAVSAYQLRDTLAESADPAARALRYHERIQAEIRPYYDNMLEQDRAAVRRARQTLTPGYKPSFRSRMTKSFLEDGLNIAVRSDPELMREALRSFHMLEHPSAWLRRPKNLAKVMGYWAKGKRANAAAYPPKLGPEREALYTALGVSPTADIERLAAEG</sequence>
<dbReference type="Pfam" id="PF01266">
    <property type="entry name" value="DAO"/>
    <property type="match status" value="1"/>
</dbReference>
<dbReference type="Proteomes" id="UP001597216">
    <property type="component" value="Unassembled WGS sequence"/>
</dbReference>
<organism evidence="3 4">
    <name type="scientific">Phenylobacterium conjunctum</name>
    <dbReference type="NCBI Taxonomy" id="1298959"/>
    <lineage>
        <taxon>Bacteria</taxon>
        <taxon>Pseudomonadati</taxon>
        <taxon>Pseudomonadota</taxon>
        <taxon>Alphaproteobacteria</taxon>
        <taxon>Caulobacterales</taxon>
        <taxon>Caulobacteraceae</taxon>
        <taxon>Phenylobacterium</taxon>
    </lineage>
</organism>
<dbReference type="SUPFAM" id="SSF51905">
    <property type="entry name" value="FAD/NAD(P)-binding domain"/>
    <property type="match status" value="1"/>
</dbReference>
<dbReference type="RefSeq" id="WP_377354737.1">
    <property type="nucleotide sequence ID" value="NZ_JBHTLQ010000078.1"/>
</dbReference>
<dbReference type="PANTHER" id="PTHR43422">
    <property type="entry name" value="THIAMINE THIAZOLE SYNTHASE"/>
    <property type="match status" value="1"/>
</dbReference>
<evidence type="ECO:0000259" key="2">
    <source>
        <dbReference type="Pfam" id="PF01266"/>
    </source>
</evidence>
<protein>
    <submittedName>
        <fullName evidence="3">FAD-dependent oxidoreductase</fullName>
    </submittedName>
</protein>
<gene>
    <name evidence="3" type="ORF">ACFQ27_19420</name>
</gene>
<name>A0ABW3T7S0_9CAUL</name>
<keyword evidence="4" id="KW-1185">Reference proteome</keyword>
<comment type="caution">
    <text evidence="3">The sequence shown here is derived from an EMBL/GenBank/DDBJ whole genome shotgun (WGS) entry which is preliminary data.</text>
</comment>
<accession>A0ABW3T7S0</accession>
<dbReference type="PANTHER" id="PTHR43422:SF3">
    <property type="entry name" value="THIAMINE THIAZOLE SYNTHASE"/>
    <property type="match status" value="1"/>
</dbReference>